<proteinExistence type="predicted"/>
<evidence type="ECO:0000313" key="2">
    <source>
        <dbReference type="EMBL" id="GIY16507.1"/>
    </source>
</evidence>
<name>A0AAV4R513_CAEEX</name>
<feature type="compositionally biased region" description="Polar residues" evidence="1">
    <location>
        <begin position="41"/>
        <end position="50"/>
    </location>
</feature>
<evidence type="ECO:0000256" key="1">
    <source>
        <dbReference type="SAM" id="MobiDB-lite"/>
    </source>
</evidence>
<dbReference type="AlphaFoldDB" id="A0AAV4R513"/>
<organism evidence="2 3">
    <name type="scientific">Caerostris extrusa</name>
    <name type="common">Bark spider</name>
    <name type="synonym">Caerostris bankana</name>
    <dbReference type="NCBI Taxonomy" id="172846"/>
    <lineage>
        <taxon>Eukaryota</taxon>
        <taxon>Metazoa</taxon>
        <taxon>Ecdysozoa</taxon>
        <taxon>Arthropoda</taxon>
        <taxon>Chelicerata</taxon>
        <taxon>Arachnida</taxon>
        <taxon>Araneae</taxon>
        <taxon>Araneomorphae</taxon>
        <taxon>Entelegynae</taxon>
        <taxon>Araneoidea</taxon>
        <taxon>Araneidae</taxon>
        <taxon>Caerostris</taxon>
    </lineage>
</organism>
<reference evidence="2 3" key="1">
    <citation type="submission" date="2021-06" db="EMBL/GenBank/DDBJ databases">
        <title>Caerostris extrusa draft genome.</title>
        <authorList>
            <person name="Kono N."/>
            <person name="Arakawa K."/>
        </authorList>
    </citation>
    <scope>NUCLEOTIDE SEQUENCE [LARGE SCALE GENOMIC DNA]</scope>
</reference>
<accession>A0AAV4R513</accession>
<dbReference type="Proteomes" id="UP001054945">
    <property type="component" value="Unassembled WGS sequence"/>
</dbReference>
<feature type="region of interest" description="Disordered" evidence="1">
    <location>
        <begin position="41"/>
        <end position="67"/>
    </location>
</feature>
<keyword evidence="3" id="KW-1185">Reference proteome</keyword>
<protein>
    <submittedName>
        <fullName evidence="2">Uncharacterized protein</fullName>
    </submittedName>
</protein>
<comment type="caution">
    <text evidence="2">The sequence shown here is derived from an EMBL/GenBank/DDBJ whole genome shotgun (WGS) entry which is preliminary data.</text>
</comment>
<dbReference type="EMBL" id="BPLR01007387">
    <property type="protein sequence ID" value="GIY16507.1"/>
    <property type="molecule type" value="Genomic_DNA"/>
</dbReference>
<gene>
    <name evidence="2" type="ORF">CEXT_69441</name>
</gene>
<sequence>MDSGKPKLLGSGEVWALDESRIVIFRHYLPVPFLSVVAVSQAQSPESNPDSPLPVTTMVGAEPANDS</sequence>
<evidence type="ECO:0000313" key="3">
    <source>
        <dbReference type="Proteomes" id="UP001054945"/>
    </source>
</evidence>